<sequence length="1078" mass="121992">MASSGSLNGWREISRVPATSPARDKTSKAKATCSAFDEQCDLVWVGDSFGYIRSFEGPQLSNYTKFKAHLSPVKHLISHHKGIISTDGISLRLTSRRGLVVFDIDSSTNPELTSISSISLVGTNELLVSTDRALLRFDVVKTQVIKTIPYNKEVSLMASNKRYAALASSNDNVDIYEVKSETVVAHFQVNFSKITGLDLKEQTLVVCGTTDRHGVARFNTWVSVYDLRTQAPLNPITSPDGAEFVRLHPRLPSVALIASPQGLVQSVNMFDPDSSTYFPVQADSLKSFELSSTGDFLCMVDNASILHLFCLDPDHSAMSKRVAIEHPDVVKPHPFVSVNDSEFSLNQIGIPYYRETLLSAWPSHISFRSPGTFSRPIDMSLLRNAINENGLISAPYSKEKYGSRNEMKPYVSMSQSNEPARKFLSNKKNNVKASGKTSKVFQYISSSPNTVPNAFKKMEISYSKFGIDDFDFDFYNKTQFSGLESHVDNSYTNSLLQLYRFVPEFFNFIIKNLAVENLNEDSLLTELGYLYDMLAKAHGKHYRPTNFQHTLSNNEYARKFDLIKTDDISPQDTDLARRLKDFNKFLLHKLADDEKQVNVGSARLDVFPQLLGIRTEVIERWIYSNNTNIDHRCIFTLDVRSPLANNATSVLSDNGNVSIIHYIQSSMNRVSRAADDLPGGYQDIKDTSTTVVALPPVLSCNLDLLEVDKVQIRNNKDWFKDRFNAFKNGSGYVLTEQQPGSEDLDFCKQYEVVGFVCEIAGERDNDSHLVTFVKIPNEETGTTDWHLFNDFLVMPIPEEEVFNMSYWWKTPLTIVYKRVTSVAVPFQYDCWKNDLNDQILYRDHFASAIRESRRLEYKLLTREEAPHPGSLIAIDAEFVILENEQYEIGNSGIRSLLKPKKSALARVSVLRGDDGENYGVPFIDDYVAVNEPITDYLTSFSGIEPGDLDPSTSTRMLVTRQTVYRKLWLLLNLGCVFVGHGLIMDFRTINICVPKEQVRDTAVFFHKGQRILSLRFLAYILLNVKVQLGNHDSIEDAYTALLIYKEYLELQRSGQFEETLDRIFHEGQALKFKPPGED</sequence>
<evidence type="ECO:0000256" key="5">
    <source>
        <dbReference type="ARBA" id="ARBA00022664"/>
    </source>
</evidence>
<dbReference type="Gene3D" id="3.30.420.10">
    <property type="entry name" value="Ribonuclease H-like superfamily/Ribonuclease H"/>
    <property type="match status" value="1"/>
</dbReference>
<dbReference type="GO" id="GO:0000289">
    <property type="term" value="P:nuclear-transcribed mRNA poly(A) tail shortening"/>
    <property type="evidence" value="ECO:0007669"/>
    <property type="project" value="TreeGrafter"/>
</dbReference>
<gene>
    <name evidence="11" type="primary">PAN2</name>
    <name evidence="11" type="ORF">BN1211_4911</name>
</gene>
<dbReference type="EMBL" id="CDQK01000005">
    <property type="protein sequence ID" value="CEP24162.1"/>
    <property type="molecule type" value="Genomic_DNA"/>
</dbReference>
<comment type="catalytic activity">
    <reaction evidence="1">
        <text>Exonucleolytic cleavage of poly(A) to 5'-AMP.</text>
        <dbReference type="EC" id="3.1.13.4"/>
    </reaction>
</comment>
<evidence type="ECO:0000313" key="12">
    <source>
        <dbReference type="Proteomes" id="UP000038830"/>
    </source>
</evidence>
<dbReference type="SMART" id="SM00479">
    <property type="entry name" value="EXOIII"/>
    <property type="match status" value="1"/>
</dbReference>
<dbReference type="Pfam" id="PF13423">
    <property type="entry name" value="UCH_1"/>
    <property type="match status" value="1"/>
</dbReference>
<dbReference type="GO" id="GO:0004535">
    <property type="term" value="F:poly(A)-specific ribonuclease activity"/>
    <property type="evidence" value="ECO:0007669"/>
    <property type="project" value="UniProtKB-EC"/>
</dbReference>
<dbReference type="InterPro" id="IPR013520">
    <property type="entry name" value="Ribonucl_H"/>
</dbReference>
<name>A0A0H5C851_CYBJN</name>
<evidence type="ECO:0000256" key="7">
    <source>
        <dbReference type="ARBA" id="ARBA00022723"/>
    </source>
</evidence>
<dbReference type="InterPro" id="IPR015943">
    <property type="entry name" value="WD40/YVTN_repeat-like_dom_sf"/>
</dbReference>
<dbReference type="GO" id="GO:0031251">
    <property type="term" value="C:PAN complex"/>
    <property type="evidence" value="ECO:0007669"/>
    <property type="project" value="TreeGrafter"/>
</dbReference>
<comment type="subcellular location">
    <subcellularLocation>
        <location evidence="2">Cytoplasm</location>
    </subcellularLocation>
</comment>
<keyword evidence="5" id="KW-0507">mRNA processing</keyword>
<accession>A0A0H5C851</accession>
<reference evidence="12" key="1">
    <citation type="journal article" date="2015" name="J. Biotechnol.">
        <title>The structure of the Cyberlindnera jadinii genome and its relation to Candida utilis analyzed by the occurrence of single nucleotide polymorphisms.</title>
        <authorList>
            <person name="Rupp O."/>
            <person name="Brinkrolf K."/>
            <person name="Buerth C."/>
            <person name="Kunigo M."/>
            <person name="Schneider J."/>
            <person name="Jaenicke S."/>
            <person name="Goesmann A."/>
            <person name="Puehler A."/>
            <person name="Jaeger K.-E."/>
            <person name="Ernst J.F."/>
        </authorList>
    </citation>
    <scope>NUCLEOTIDE SEQUENCE [LARGE SCALE GENOMIC DNA]</scope>
    <source>
        <strain evidence="12">ATCC 18201 / CBS 1600 / BCRC 20928 / JCM 3617 / NBRC 0987 / NRRL Y-1542</strain>
    </source>
</reference>
<dbReference type="AlphaFoldDB" id="A0A0H5C851"/>
<dbReference type="Proteomes" id="UP000038830">
    <property type="component" value="Unassembled WGS sequence"/>
</dbReference>
<dbReference type="SUPFAM" id="SSF53098">
    <property type="entry name" value="Ribonuclease H-like"/>
    <property type="match status" value="1"/>
</dbReference>
<dbReference type="SUPFAM" id="SSF54001">
    <property type="entry name" value="Cysteine proteinases"/>
    <property type="match status" value="1"/>
</dbReference>
<dbReference type="InterPro" id="IPR038765">
    <property type="entry name" value="Papain-like_cys_pep_sf"/>
</dbReference>
<dbReference type="InterPro" id="IPR028889">
    <property type="entry name" value="USP"/>
</dbReference>
<evidence type="ECO:0000256" key="1">
    <source>
        <dbReference type="ARBA" id="ARBA00001663"/>
    </source>
</evidence>
<evidence type="ECO:0000256" key="9">
    <source>
        <dbReference type="ARBA" id="ARBA00022839"/>
    </source>
</evidence>
<dbReference type="InterPro" id="IPR050785">
    <property type="entry name" value="PAN2-PAN3_catalytic_subunit"/>
</dbReference>
<keyword evidence="3" id="KW-0963">Cytoplasm</keyword>
<protein>
    <submittedName>
        <fullName evidence="11">K12571 PAB-dependent poly(A)-specific ribonuclease subunit 2</fullName>
    </submittedName>
</protein>
<evidence type="ECO:0000256" key="4">
    <source>
        <dbReference type="ARBA" id="ARBA00022574"/>
    </source>
</evidence>
<evidence type="ECO:0000256" key="6">
    <source>
        <dbReference type="ARBA" id="ARBA00022722"/>
    </source>
</evidence>
<dbReference type="PANTHER" id="PTHR15728:SF0">
    <property type="entry name" value="PAN2-PAN3 DEADENYLATION COMPLEX CATALYTIC SUBUNIT PAN2"/>
    <property type="match status" value="1"/>
</dbReference>
<dbReference type="CDD" id="cd06143">
    <property type="entry name" value="PAN2_exo"/>
    <property type="match status" value="1"/>
</dbReference>
<dbReference type="InterPro" id="IPR036397">
    <property type="entry name" value="RNaseH_sf"/>
</dbReference>
<dbReference type="SUPFAM" id="SSF50978">
    <property type="entry name" value="WD40 repeat-like"/>
    <property type="match status" value="1"/>
</dbReference>
<evidence type="ECO:0000256" key="8">
    <source>
        <dbReference type="ARBA" id="ARBA00022801"/>
    </source>
</evidence>
<evidence type="ECO:0000313" key="11">
    <source>
        <dbReference type="EMBL" id="CEP24162.1"/>
    </source>
</evidence>
<dbReference type="GO" id="GO:0046872">
    <property type="term" value="F:metal ion binding"/>
    <property type="evidence" value="ECO:0007669"/>
    <property type="project" value="UniProtKB-KW"/>
</dbReference>
<dbReference type="InterPro" id="IPR012337">
    <property type="entry name" value="RNaseH-like_sf"/>
</dbReference>
<organism evidence="11 12">
    <name type="scientific">Cyberlindnera jadinii (strain ATCC 18201 / CBS 1600 / BCRC 20928 / JCM 3617 / NBRC 0987 / NRRL Y-1542)</name>
    <name type="common">Torula yeast</name>
    <name type="synonym">Candida utilis</name>
    <dbReference type="NCBI Taxonomy" id="983966"/>
    <lineage>
        <taxon>Eukaryota</taxon>
        <taxon>Fungi</taxon>
        <taxon>Dikarya</taxon>
        <taxon>Ascomycota</taxon>
        <taxon>Saccharomycotina</taxon>
        <taxon>Saccharomycetes</taxon>
        <taxon>Phaffomycetales</taxon>
        <taxon>Phaffomycetaceae</taxon>
        <taxon>Cyberlindnera</taxon>
    </lineage>
</organism>
<proteinExistence type="predicted"/>
<dbReference type="InterPro" id="IPR048841">
    <property type="entry name" value="PAN2_N"/>
</dbReference>
<dbReference type="Gene3D" id="3.90.70.10">
    <property type="entry name" value="Cysteine proteinases"/>
    <property type="match status" value="1"/>
</dbReference>
<dbReference type="InterPro" id="IPR036322">
    <property type="entry name" value="WD40_repeat_dom_sf"/>
</dbReference>
<keyword evidence="6" id="KW-0540">Nuclease</keyword>
<keyword evidence="9" id="KW-0269">Exonuclease</keyword>
<keyword evidence="7" id="KW-0479">Metal-binding</keyword>
<evidence type="ECO:0000259" key="10">
    <source>
        <dbReference type="PROSITE" id="PS50235"/>
    </source>
</evidence>
<evidence type="ECO:0000256" key="3">
    <source>
        <dbReference type="ARBA" id="ARBA00022490"/>
    </source>
</evidence>
<dbReference type="Pfam" id="PF20770">
    <property type="entry name" value="PAN2_N"/>
    <property type="match status" value="1"/>
</dbReference>
<dbReference type="GO" id="GO:0003676">
    <property type="term" value="F:nucleic acid binding"/>
    <property type="evidence" value="ECO:0007669"/>
    <property type="project" value="InterPro"/>
</dbReference>
<dbReference type="Gene3D" id="2.130.10.10">
    <property type="entry name" value="YVTN repeat-like/Quinoprotein amine dehydrogenase"/>
    <property type="match status" value="1"/>
</dbReference>
<dbReference type="PANTHER" id="PTHR15728">
    <property type="entry name" value="DEADENYLATION COMPLEX CATALYTIC SUBUNIT PAN2"/>
    <property type="match status" value="1"/>
</dbReference>
<dbReference type="Pfam" id="PF00929">
    <property type="entry name" value="RNase_T"/>
    <property type="match status" value="1"/>
</dbReference>
<dbReference type="GO" id="GO:0000932">
    <property type="term" value="C:P-body"/>
    <property type="evidence" value="ECO:0007669"/>
    <property type="project" value="TreeGrafter"/>
</dbReference>
<evidence type="ECO:0000256" key="2">
    <source>
        <dbReference type="ARBA" id="ARBA00004496"/>
    </source>
</evidence>
<dbReference type="PROSITE" id="PS50235">
    <property type="entry name" value="USP_3"/>
    <property type="match status" value="1"/>
</dbReference>
<dbReference type="GO" id="GO:0006397">
    <property type="term" value="P:mRNA processing"/>
    <property type="evidence" value="ECO:0007669"/>
    <property type="project" value="UniProtKB-KW"/>
</dbReference>
<dbReference type="InterPro" id="IPR028881">
    <property type="entry name" value="PAN2_UCH_dom"/>
</dbReference>
<feature type="domain" description="USP" evidence="10">
    <location>
        <begin position="481"/>
        <end position="819"/>
    </location>
</feature>
<dbReference type="FunFam" id="3.30.420.10:FF:000028">
    <property type="entry name" value="PAN2-PAN3 deadenylation complex catalytic subunit PAN2"/>
    <property type="match status" value="1"/>
</dbReference>
<keyword evidence="8" id="KW-0378">Hydrolase</keyword>
<keyword evidence="4" id="KW-0853">WD repeat</keyword>